<evidence type="ECO:0000256" key="1">
    <source>
        <dbReference type="ARBA" id="ARBA00022490"/>
    </source>
</evidence>
<evidence type="ECO:0000256" key="11">
    <source>
        <dbReference type="RuleBase" id="RU004136"/>
    </source>
</evidence>
<organism evidence="15 16">
    <name type="scientific">Flavobacterium okayamense</name>
    <dbReference type="NCBI Taxonomy" id="2830782"/>
    <lineage>
        <taxon>Bacteria</taxon>
        <taxon>Pseudomonadati</taxon>
        <taxon>Bacteroidota</taxon>
        <taxon>Flavobacteriia</taxon>
        <taxon>Flavobacteriales</taxon>
        <taxon>Flavobacteriaceae</taxon>
        <taxon>Flavobacterium</taxon>
    </lineage>
</organism>
<evidence type="ECO:0000256" key="4">
    <source>
        <dbReference type="ARBA" id="ARBA00022741"/>
    </source>
</evidence>
<comment type="function">
    <text evidence="10 11">Involved in cell wall formation. Catalyzes the final step in the synthesis of UDP-N-acetylmuramoyl-pentapeptide, the precursor of murein.</text>
</comment>
<keyword evidence="4 10" id="KW-0547">Nucleotide-binding</keyword>
<feature type="domain" description="Mur ligase C-terminal" evidence="13">
    <location>
        <begin position="309"/>
        <end position="427"/>
    </location>
</feature>
<evidence type="ECO:0000259" key="12">
    <source>
        <dbReference type="Pfam" id="PF01225"/>
    </source>
</evidence>
<dbReference type="InterPro" id="IPR035911">
    <property type="entry name" value="MurE/MurF_N"/>
</dbReference>
<comment type="catalytic activity">
    <reaction evidence="10 11">
        <text>D-alanyl-D-alanine + UDP-N-acetyl-alpha-D-muramoyl-L-alanyl-gamma-D-glutamyl-meso-2,6-diaminopimelate + ATP = UDP-N-acetyl-alpha-D-muramoyl-L-alanyl-gamma-D-glutamyl-meso-2,6-diaminopimeloyl-D-alanyl-D-alanine + ADP + phosphate + H(+)</text>
        <dbReference type="Rhea" id="RHEA:28374"/>
        <dbReference type="ChEBI" id="CHEBI:15378"/>
        <dbReference type="ChEBI" id="CHEBI:30616"/>
        <dbReference type="ChEBI" id="CHEBI:43474"/>
        <dbReference type="ChEBI" id="CHEBI:57822"/>
        <dbReference type="ChEBI" id="CHEBI:61386"/>
        <dbReference type="ChEBI" id="CHEBI:83905"/>
        <dbReference type="ChEBI" id="CHEBI:456216"/>
        <dbReference type="EC" id="6.3.2.10"/>
    </reaction>
</comment>
<dbReference type="SUPFAM" id="SSF53623">
    <property type="entry name" value="MurD-like peptide ligases, catalytic domain"/>
    <property type="match status" value="1"/>
</dbReference>
<dbReference type="PANTHER" id="PTHR43024:SF1">
    <property type="entry name" value="UDP-N-ACETYLMURAMOYL-TRIPEPTIDE--D-ALANYL-D-ALANINE LIGASE"/>
    <property type="match status" value="1"/>
</dbReference>
<evidence type="ECO:0000256" key="3">
    <source>
        <dbReference type="ARBA" id="ARBA00022618"/>
    </source>
</evidence>
<accession>A0ABM7S448</accession>
<keyword evidence="3 10" id="KW-0132">Cell division</keyword>
<evidence type="ECO:0000259" key="13">
    <source>
        <dbReference type="Pfam" id="PF02875"/>
    </source>
</evidence>
<feature type="binding site" evidence="10">
    <location>
        <begin position="108"/>
        <end position="114"/>
    </location>
    <ligand>
        <name>ATP</name>
        <dbReference type="ChEBI" id="CHEBI:30616"/>
    </ligand>
</feature>
<evidence type="ECO:0000256" key="6">
    <source>
        <dbReference type="ARBA" id="ARBA00022960"/>
    </source>
</evidence>
<protein>
    <recommendedName>
        <fullName evidence="10 11">UDP-N-acetylmuramoyl-tripeptide--D-alanyl-D-alanine ligase</fullName>
        <ecNumber evidence="10 11">6.3.2.10</ecNumber>
    </recommendedName>
    <alternativeName>
        <fullName evidence="10">D-alanyl-D-alanine-adding enzyme</fullName>
    </alternativeName>
</protein>
<dbReference type="Pfam" id="PF01225">
    <property type="entry name" value="Mur_ligase"/>
    <property type="match status" value="1"/>
</dbReference>
<comment type="pathway">
    <text evidence="10 11">Cell wall biogenesis; peptidoglycan biosynthesis.</text>
</comment>
<dbReference type="Gene3D" id="3.40.1190.10">
    <property type="entry name" value="Mur-like, catalytic domain"/>
    <property type="match status" value="1"/>
</dbReference>
<evidence type="ECO:0000256" key="2">
    <source>
        <dbReference type="ARBA" id="ARBA00022598"/>
    </source>
</evidence>
<evidence type="ECO:0000313" key="16">
    <source>
        <dbReference type="Proteomes" id="UP000825258"/>
    </source>
</evidence>
<keyword evidence="16" id="KW-1185">Reference proteome</keyword>
<dbReference type="Gene3D" id="3.40.1390.10">
    <property type="entry name" value="MurE/MurF, N-terminal domain"/>
    <property type="match status" value="1"/>
</dbReference>
<dbReference type="InterPro" id="IPR000713">
    <property type="entry name" value="Mur_ligase_N"/>
</dbReference>
<evidence type="ECO:0000256" key="7">
    <source>
        <dbReference type="ARBA" id="ARBA00022984"/>
    </source>
</evidence>
<keyword evidence="8 10" id="KW-0131">Cell cycle</keyword>
<evidence type="ECO:0000256" key="5">
    <source>
        <dbReference type="ARBA" id="ARBA00022840"/>
    </source>
</evidence>
<evidence type="ECO:0000256" key="10">
    <source>
        <dbReference type="HAMAP-Rule" id="MF_02019"/>
    </source>
</evidence>
<reference evidence="15 16" key="1">
    <citation type="submission" date="2021-06" db="EMBL/GenBank/DDBJ databases">
        <title>Whole genome sequences of Flavobacterium sp. KK2020170 and assembly.</title>
        <authorList>
            <person name="Kitahara K."/>
            <person name="Miyoshi S."/>
            <person name="Uesaka K."/>
        </authorList>
    </citation>
    <scope>NUCLEOTIDE SEQUENCE [LARGE SCALE GENOMIC DNA]</scope>
    <source>
        <strain evidence="15 16">KK2020170</strain>
    </source>
</reference>
<evidence type="ECO:0000256" key="8">
    <source>
        <dbReference type="ARBA" id="ARBA00023306"/>
    </source>
</evidence>
<name>A0ABM7S448_9FLAO</name>
<comment type="similarity">
    <text evidence="10">Belongs to the MurCDEF family. MurF subfamily.</text>
</comment>
<dbReference type="Pfam" id="PF08245">
    <property type="entry name" value="Mur_ligase_M"/>
    <property type="match status" value="1"/>
</dbReference>
<comment type="subcellular location">
    <subcellularLocation>
        <location evidence="10 11">Cytoplasm</location>
    </subcellularLocation>
</comment>
<dbReference type="InterPro" id="IPR036565">
    <property type="entry name" value="Mur-like_cat_sf"/>
</dbReference>
<dbReference type="InterPro" id="IPR051046">
    <property type="entry name" value="MurCDEF_CellWall_CoF430Synth"/>
</dbReference>
<evidence type="ECO:0000256" key="9">
    <source>
        <dbReference type="ARBA" id="ARBA00023316"/>
    </source>
</evidence>
<proteinExistence type="inferred from homology"/>
<gene>
    <name evidence="10 15" type="primary">murF</name>
    <name evidence="15" type="ORF">KK2020170_11100</name>
</gene>
<evidence type="ECO:0000259" key="14">
    <source>
        <dbReference type="Pfam" id="PF08245"/>
    </source>
</evidence>
<dbReference type="PANTHER" id="PTHR43024">
    <property type="entry name" value="UDP-N-ACETYLMURAMOYL-TRIPEPTIDE--D-ALANYL-D-ALANINE LIGASE"/>
    <property type="match status" value="1"/>
</dbReference>
<keyword evidence="2 10" id="KW-0436">Ligase</keyword>
<feature type="domain" description="Mur ligase N-terminal catalytic" evidence="12">
    <location>
        <begin position="24"/>
        <end position="92"/>
    </location>
</feature>
<keyword evidence="1 10" id="KW-0963">Cytoplasm</keyword>
<dbReference type="InterPro" id="IPR005863">
    <property type="entry name" value="UDP-N-AcMur_synth"/>
</dbReference>
<dbReference type="GO" id="GO:0016874">
    <property type="term" value="F:ligase activity"/>
    <property type="evidence" value="ECO:0007669"/>
    <property type="project" value="UniProtKB-KW"/>
</dbReference>
<sequence length="438" mass="49519">MKGLFLYIRFMKIDQLHKKFLECTKVTTDTRNISQNSLFIALKGERFDANEFAKEALEKGSKYAIIDNPKYYIEGKTILVEDSLTTLQELANYHRKHLLNIKVIGLTGSNGKTTTKELFNVVLSKKFNTKATTGNLNNHIGVPLTLLSFDNETEIGIVEMGANHQKEIEFLCSIAEPDFGYITNFGKAHLEGFGGVEGIIKGKSEMYQYLDLNSKVAIVNLQDNIQVEKTKNIERFTFCTDGNCDVKIHSIEANPMVKITFDNTSIQSNLIGLYNANNINAAIALGKYFKIPNEAIKNAIEEYFPNNNRSQIVEKNSNKIILDAYNANPSSMNAALTNFFQLSESPKMAILGDMFELGKESHREHENLVKTCLNQSEIQFYFIGKHFYGCKNLAKNNIAFFEDFDNFKNSLQNNLPKDSLLLIKGSRGMSLERTLEIL</sequence>
<keyword evidence="9 10" id="KW-0961">Cell wall biogenesis/degradation</keyword>
<dbReference type="EMBL" id="AP024749">
    <property type="protein sequence ID" value="BCY28242.1"/>
    <property type="molecule type" value="Genomic_DNA"/>
</dbReference>
<dbReference type="InterPro" id="IPR004101">
    <property type="entry name" value="Mur_ligase_C"/>
</dbReference>
<dbReference type="Gene3D" id="3.90.190.20">
    <property type="entry name" value="Mur ligase, C-terminal domain"/>
    <property type="match status" value="1"/>
</dbReference>
<dbReference type="SUPFAM" id="SSF63418">
    <property type="entry name" value="MurE/MurF N-terminal domain"/>
    <property type="match status" value="1"/>
</dbReference>
<dbReference type="InterPro" id="IPR036615">
    <property type="entry name" value="Mur_ligase_C_dom_sf"/>
</dbReference>
<keyword evidence="5 10" id="KW-0067">ATP-binding</keyword>
<dbReference type="HAMAP" id="MF_02019">
    <property type="entry name" value="MurF"/>
    <property type="match status" value="1"/>
</dbReference>
<feature type="domain" description="Mur ligase central" evidence="14">
    <location>
        <begin position="107"/>
        <end position="285"/>
    </location>
</feature>
<keyword evidence="6 10" id="KW-0133">Cell shape</keyword>
<evidence type="ECO:0000313" key="15">
    <source>
        <dbReference type="EMBL" id="BCY28242.1"/>
    </source>
</evidence>
<dbReference type="InterPro" id="IPR013221">
    <property type="entry name" value="Mur_ligase_cen"/>
</dbReference>
<dbReference type="NCBIfam" id="TIGR01143">
    <property type="entry name" value="murF"/>
    <property type="match status" value="1"/>
</dbReference>
<dbReference type="EC" id="6.3.2.10" evidence="10 11"/>
<keyword evidence="7 10" id="KW-0573">Peptidoglycan synthesis</keyword>
<dbReference type="Proteomes" id="UP000825258">
    <property type="component" value="Chromosome"/>
</dbReference>
<dbReference type="Pfam" id="PF02875">
    <property type="entry name" value="Mur_ligase_C"/>
    <property type="match status" value="1"/>
</dbReference>
<dbReference type="SUPFAM" id="SSF53244">
    <property type="entry name" value="MurD-like peptide ligases, peptide-binding domain"/>
    <property type="match status" value="1"/>
</dbReference>